<keyword evidence="1" id="KW-0472">Membrane</keyword>
<accession>A0AAD4N4N3</accession>
<dbReference type="EMBL" id="JAKKPZ010000012">
    <property type="protein sequence ID" value="KAI1714921.1"/>
    <property type="molecule type" value="Genomic_DNA"/>
</dbReference>
<feature type="transmembrane region" description="Helical" evidence="1">
    <location>
        <begin position="54"/>
        <end position="77"/>
    </location>
</feature>
<organism evidence="2 3">
    <name type="scientific">Ditylenchus destructor</name>
    <dbReference type="NCBI Taxonomy" id="166010"/>
    <lineage>
        <taxon>Eukaryota</taxon>
        <taxon>Metazoa</taxon>
        <taxon>Ecdysozoa</taxon>
        <taxon>Nematoda</taxon>
        <taxon>Chromadorea</taxon>
        <taxon>Rhabditida</taxon>
        <taxon>Tylenchina</taxon>
        <taxon>Tylenchomorpha</taxon>
        <taxon>Sphaerularioidea</taxon>
        <taxon>Anguinidae</taxon>
        <taxon>Anguininae</taxon>
        <taxon>Ditylenchus</taxon>
    </lineage>
</organism>
<protein>
    <submittedName>
        <fullName evidence="2">Uncharacterized protein</fullName>
    </submittedName>
</protein>
<gene>
    <name evidence="2" type="ORF">DdX_08194</name>
</gene>
<name>A0AAD4N4N3_9BILA</name>
<evidence type="ECO:0000313" key="2">
    <source>
        <dbReference type="EMBL" id="KAI1714921.1"/>
    </source>
</evidence>
<feature type="transmembrane region" description="Helical" evidence="1">
    <location>
        <begin position="20"/>
        <end position="42"/>
    </location>
</feature>
<sequence>MFCWAANGGHVPNYLLHYPFSPVLIAKLYCITSSILMLVIWFQIRDRRDLHSDYNFISIAIADLISLLFFTISLWFALQKFFWVKLETVLNMLSLFFTSIAILATLNIDKRRSNLGNQVFYLLVPHFYMALIEMFALIWVWKFTRNTVSNLFINNWGAETNYCELRQLDRDF</sequence>
<keyword evidence="1" id="KW-0812">Transmembrane</keyword>
<evidence type="ECO:0000313" key="3">
    <source>
        <dbReference type="Proteomes" id="UP001201812"/>
    </source>
</evidence>
<feature type="transmembrane region" description="Helical" evidence="1">
    <location>
        <begin position="89"/>
        <end position="108"/>
    </location>
</feature>
<dbReference type="AlphaFoldDB" id="A0AAD4N4N3"/>
<dbReference type="Proteomes" id="UP001201812">
    <property type="component" value="Unassembled WGS sequence"/>
</dbReference>
<proteinExistence type="predicted"/>
<keyword evidence="3" id="KW-1185">Reference proteome</keyword>
<reference evidence="2" key="1">
    <citation type="submission" date="2022-01" db="EMBL/GenBank/DDBJ databases">
        <title>Genome Sequence Resource for Two Populations of Ditylenchus destructor, the Migratory Endoparasitic Phytonematode.</title>
        <authorList>
            <person name="Zhang H."/>
            <person name="Lin R."/>
            <person name="Xie B."/>
        </authorList>
    </citation>
    <scope>NUCLEOTIDE SEQUENCE</scope>
    <source>
        <strain evidence="2">BazhouSP</strain>
    </source>
</reference>
<comment type="caution">
    <text evidence="2">The sequence shown here is derived from an EMBL/GenBank/DDBJ whole genome shotgun (WGS) entry which is preliminary data.</text>
</comment>
<feature type="transmembrane region" description="Helical" evidence="1">
    <location>
        <begin position="120"/>
        <end position="141"/>
    </location>
</feature>
<evidence type="ECO:0000256" key="1">
    <source>
        <dbReference type="SAM" id="Phobius"/>
    </source>
</evidence>
<keyword evidence="1" id="KW-1133">Transmembrane helix</keyword>